<evidence type="ECO:0000256" key="1">
    <source>
        <dbReference type="SAM" id="Phobius"/>
    </source>
</evidence>
<keyword evidence="3" id="KW-1185">Reference proteome</keyword>
<evidence type="ECO:0008006" key="4">
    <source>
        <dbReference type="Google" id="ProtNLM"/>
    </source>
</evidence>
<organism evidence="2 3">
    <name type="scientific">Mucilaginibacter polytrichastri</name>
    <dbReference type="NCBI Taxonomy" id="1302689"/>
    <lineage>
        <taxon>Bacteria</taxon>
        <taxon>Pseudomonadati</taxon>
        <taxon>Bacteroidota</taxon>
        <taxon>Sphingobacteriia</taxon>
        <taxon>Sphingobacteriales</taxon>
        <taxon>Sphingobacteriaceae</taxon>
        <taxon>Mucilaginibacter</taxon>
    </lineage>
</organism>
<comment type="caution">
    <text evidence="2">The sequence shown here is derived from an EMBL/GenBank/DDBJ whole genome shotgun (WGS) entry which is preliminary data.</text>
</comment>
<keyword evidence="1" id="KW-1133">Transmembrane helix</keyword>
<accession>A0A1Q6A628</accession>
<feature type="transmembrane region" description="Helical" evidence="1">
    <location>
        <begin position="6"/>
        <end position="25"/>
    </location>
</feature>
<keyword evidence="1" id="KW-0472">Membrane</keyword>
<dbReference type="PROSITE" id="PS51257">
    <property type="entry name" value="PROKAR_LIPOPROTEIN"/>
    <property type="match status" value="1"/>
</dbReference>
<protein>
    <recommendedName>
        <fullName evidence="4">Lipoprotein</fullName>
    </recommendedName>
</protein>
<name>A0A1Q6A628_9SPHI</name>
<dbReference type="AlphaFoldDB" id="A0A1Q6A628"/>
<keyword evidence="1" id="KW-0812">Transmembrane</keyword>
<proteinExistence type="predicted"/>
<dbReference type="STRING" id="1302689.RG47T_4930"/>
<evidence type="ECO:0000313" key="2">
    <source>
        <dbReference type="EMBL" id="OKS89446.1"/>
    </source>
</evidence>
<evidence type="ECO:0000313" key="3">
    <source>
        <dbReference type="Proteomes" id="UP000186720"/>
    </source>
</evidence>
<gene>
    <name evidence="2" type="ORF">RG47T_4930</name>
</gene>
<dbReference type="EMBL" id="MPPL01000001">
    <property type="protein sequence ID" value="OKS89446.1"/>
    <property type="molecule type" value="Genomic_DNA"/>
</dbReference>
<reference evidence="2 3" key="1">
    <citation type="submission" date="2016-11" db="EMBL/GenBank/DDBJ databases">
        <title>Whole Genome Sequencing of Mucilaginibacter polytrichastri RG4-7(T) isolated from the moss sample.</title>
        <authorList>
            <person name="Li Y."/>
        </authorList>
    </citation>
    <scope>NUCLEOTIDE SEQUENCE [LARGE SCALE GENOMIC DNA]</scope>
    <source>
        <strain evidence="2 3">RG4-7</strain>
    </source>
</reference>
<sequence>MSFYNYKILNLLSAFIACTLINLYYKQKLKLKLKSNGKRTKTNYTG</sequence>
<dbReference type="Proteomes" id="UP000186720">
    <property type="component" value="Unassembled WGS sequence"/>
</dbReference>